<dbReference type="STRING" id="233100.SAMN05216526_0882"/>
<sequence length="37" mass="4349">MDFLEFSTKAVDKYVDESLKTQPKPRRCDLTLTLVIF</sequence>
<protein>
    <submittedName>
        <fullName evidence="1">Uncharacterized protein</fullName>
    </submittedName>
</protein>
<proteinExistence type="predicted"/>
<dbReference type="Proteomes" id="UP000223759">
    <property type="component" value="Unassembled WGS sequence"/>
</dbReference>
<gene>
    <name evidence="1" type="ORF">SAMN05216526_0882</name>
</gene>
<dbReference type="AlphaFoldDB" id="A0A1R3VXA2"/>
<dbReference type="EMBL" id="FTPK01000002">
    <property type="protein sequence ID" value="SIT68561.1"/>
    <property type="molecule type" value="Genomic_DNA"/>
</dbReference>
<keyword evidence="2" id="KW-1185">Reference proteome</keyword>
<accession>A0A1R3VXA2</accession>
<evidence type="ECO:0000313" key="1">
    <source>
        <dbReference type="EMBL" id="SIT68561.1"/>
    </source>
</evidence>
<reference evidence="1 2" key="1">
    <citation type="submission" date="2017-01" db="EMBL/GenBank/DDBJ databases">
        <authorList>
            <person name="Mah S.A."/>
            <person name="Swanson W.J."/>
            <person name="Moy G.W."/>
            <person name="Vacquier V.D."/>
        </authorList>
    </citation>
    <scope>NUCLEOTIDE SEQUENCE [LARGE SCALE GENOMIC DNA]</scope>
    <source>
        <strain evidence="1 2">M9</strain>
    </source>
</reference>
<name>A0A1R3VXA2_9GAMM</name>
<organism evidence="1 2">
    <name type="scientific">Ectothiorhodosinus mongolicus</name>
    <dbReference type="NCBI Taxonomy" id="233100"/>
    <lineage>
        <taxon>Bacteria</taxon>
        <taxon>Pseudomonadati</taxon>
        <taxon>Pseudomonadota</taxon>
        <taxon>Gammaproteobacteria</taxon>
        <taxon>Chromatiales</taxon>
        <taxon>Ectothiorhodospiraceae</taxon>
        <taxon>Ectothiorhodosinus</taxon>
    </lineage>
</organism>
<evidence type="ECO:0000313" key="2">
    <source>
        <dbReference type="Proteomes" id="UP000223759"/>
    </source>
</evidence>